<dbReference type="PANTHER" id="PTHR37915:SF3">
    <property type="match status" value="1"/>
</dbReference>
<organism evidence="3 4">
    <name type="scientific">Alligator sinensis</name>
    <name type="common">Chinese alligator</name>
    <dbReference type="NCBI Taxonomy" id="38654"/>
    <lineage>
        <taxon>Eukaryota</taxon>
        <taxon>Metazoa</taxon>
        <taxon>Chordata</taxon>
        <taxon>Craniata</taxon>
        <taxon>Vertebrata</taxon>
        <taxon>Euteleostomi</taxon>
        <taxon>Archelosauria</taxon>
        <taxon>Archosauria</taxon>
        <taxon>Crocodylia</taxon>
        <taxon>Alligatoridae</taxon>
        <taxon>Alligatorinae</taxon>
        <taxon>Alligator</taxon>
    </lineage>
</organism>
<evidence type="ECO:0000256" key="1">
    <source>
        <dbReference type="SAM" id="Coils"/>
    </source>
</evidence>
<feature type="region of interest" description="Disordered" evidence="2">
    <location>
        <begin position="346"/>
        <end position="390"/>
    </location>
</feature>
<dbReference type="AlphaFoldDB" id="A0A3Q0FNR8"/>
<dbReference type="KEGG" id="asn:112548035"/>
<feature type="coiled-coil region" evidence="1">
    <location>
        <begin position="24"/>
        <end position="51"/>
    </location>
</feature>
<dbReference type="RefSeq" id="XP_025047825.1">
    <property type="nucleotide sequence ID" value="XM_025192040.1"/>
</dbReference>
<gene>
    <name evidence="4" type="primary">LOC112548035</name>
</gene>
<dbReference type="GeneID" id="112548035"/>
<reference evidence="4" key="1">
    <citation type="submission" date="2025-08" db="UniProtKB">
        <authorList>
            <consortium name="RefSeq"/>
        </authorList>
    </citation>
    <scope>IDENTIFICATION</scope>
</reference>
<accession>A0A3Q0FNR8</accession>
<dbReference type="PANTHER" id="PTHR37915">
    <property type="match status" value="1"/>
</dbReference>
<keyword evidence="1" id="KW-0175">Coiled coil</keyword>
<feature type="coiled-coil region" evidence="1">
    <location>
        <begin position="393"/>
        <end position="420"/>
    </location>
</feature>
<feature type="compositionally biased region" description="Low complexity" evidence="2">
    <location>
        <begin position="360"/>
        <end position="371"/>
    </location>
</feature>
<keyword evidence="3" id="KW-1185">Reference proteome</keyword>
<feature type="coiled-coil region" evidence="1">
    <location>
        <begin position="186"/>
        <end position="213"/>
    </location>
</feature>
<evidence type="ECO:0000313" key="3">
    <source>
        <dbReference type="Proteomes" id="UP000189705"/>
    </source>
</evidence>
<evidence type="ECO:0000256" key="2">
    <source>
        <dbReference type="SAM" id="MobiDB-lite"/>
    </source>
</evidence>
<evidence type="ECO:0000313" key="4">
    <source>
        <dbReference type="RefSeq" id="XP_025047825.1"/>
    </source>
</evidence>
<dbReference type="InParanoid" id="A0A3Q0FNR8"/>
<proteinExistence type="predicted"/>
<dbReference type="Proteomes" id="UP000189705">
    <property type="component" value="Unplaced"/>
</dbReference>
<sequence length="672" mass="73424">METRDSSTHSWDGPAQAILQATKVSQAARRARETQEELEQIRTRVEHMIQAYERSKQVPFAPQAATEVVEDVEQLETVLSDPVKKRRYQQQVTVFIVGYQESCRQRHTLLHQLQEFFSCSAELSLGQESHVLTDDFTVHMDSTAHKVTVALSAAEAAVSRLADLTRDIVSYANSASALRSPKRSHKKQMEKAVDKAKEELVQIRRRLLQAQTDLETKDQKLKDLLKLNEVKMKENRLFRAQLDSTQYWPGRALLSAPSPPLPVLQRHVEGLEQESRVQRSHLEAEVRTRDTCIAQLEGLLQERGHLWRGMSTQTSLETSSEQHQLDSAGPSQVLEGLVEPEDQCGEMAQEEEGTGQATKGASAGGESSLGLIPQGSPTALDGDEQTLEASATDESLALRLAALEAELAMAQRQSQEDTKRWERHVGDLAAEWAEERQRLLQQIQQGQLAQTCGPECREMAQEADVAQTLVQEEMETETGQQMLPRPLRPQVGAMELGQQAEAMQVAQQTQVFAAGLPLALDTGSSPEMAGDPHLVGEAPTSQGPVWNRDTCHTAALQADGRVAPAPPASYHGPQADTSGFIKTLKEKLMSKEVSLLGSSGTVVKTDHPAAPKEAAGAGTHAWIGDATAVSNRPLGSSTYNQGELLGKKEVMLDKGEAKAEDPHKGMANGGAG</sequence>
<name>A0A3Q0FNR8_ALLSI</name>
<protein>
    <submittedName>
        <fullName evidence="4">Golgin subfamily A member 3-like</fullName>
    </submittedName>
</protein>